<proteinExistence type="predicted"/>
<accession>K0S188</accession>
<feature type="region of interest" description="Disordered" evidence="1">
    <location>
        <begin position="1"/>
        <end position="41"/>
    </location>
</feature>
<reference evidence="2 3" key="1">
    <citation type="journal article" date="2012" name="Genome Biol.">
        <title>Genome and low-iron response of an oceanic diatom adapted to chronic iron limitation.</title>
        <authorList>
            <person name="Lommer M."/>
            <person name="Specht M."/>
            <person name="Roy A.S."/>
            <person name="Kraemer L."/>
            <person name="Andreson R."/>
            <person name="Gutowska M.A."/>
            <person name="Wolf J."/>
            <person name="Bergner S.V."/>
            <person name="Schilhabel M.B."/>
            <person name="Klostermeier U.C."/>
            <person name="Beiko R.G."/>
            <person name="Rosenstiel P."/>
            <person name="Hippler M."/>
            <person name="Laroche J."/>
        </authorList>
    </citation>
    <scope>NUCLEOTIDE SEQUENCE [LARGE SCALE GENOMIC DNA]</scope>
    <source>
        <strain evidence="2 3">CCMP1005</strain>
    </source>
</reference>
<comment type="caution">
    <text evidence="2">The sequence shown here is derived from an EMBL/GenBank/DDBJ whole genome shotgun (WGS) entry which is preliminary data.</text>
</comment>
<name>K0S188_THAOC</name>
<evidence type="ECO:0000256" key="1">
    <source>
        <dbReference type="SAM" id="MobiDB-lite"/>
    </source>
</evidence>
<organism evidence="2 3">
    <name type="scientific">Thalassiosira oceanica</name>
    <name type="common">Marine diatom</name>
    <dbReference type="NCBI Taxonomy" id="159749"/>
    <lineage>
        <taxon>Eukaryota</taxon>
        <taxon>Sar</taxon>
        <taxon>Stramenopiles</taxon>
        <taxon>Ochrophyta</taxon>
        <taxon>Bacillariophyta</taxon>
        <taxon>Coscinodiscophyceae</taxon>
        <taxon>Thalassiosirophycidae</taxon>
        <taxon>Thalassiosirales</taxon>
        <taxon>Thalassiosiraceae</taxon>
        <taxon>Thalassiosira</taxon>
    </lineage>
</organism>
<protein>
    <submittedName>
        <fullName evidence="2">Uncharacterized protein</fullName>
    </submittedName>
</protein>
<evidence type="ECO:0000313" key="2">
    <source>
        <dbReference type="EMBL" id="EJK54826.1"/>
    </source>
</evidence>
<dbReference type="Proteomes" id="UP000266841">
    <property type="component" value="Unassembled WGS sequence"/>
</dbReference>
<dbReference type="EMBL" id="AGNL01035217">
    <property type="protein sequence ID" value="EJK54826.1"/>
    <property type="molecule type" value="Genomic_DNA"/>
</dbReference>
<evidence type="ECO:0000313" key="3">
    <source>
        <dbReference type="Proteomes" id="UP000266841"/>
    </source>
</evidence>
<keyword evidence="3" id="KW-1185">Reference proteome</keyword>
<gene>
    <name evidence="2" type="ORF">THAOC_25514</name>
</gene>
<dbReference type="AlphaFoldDB" id="K0S188"/>
<sequence length="97" mass="11299">MSPSSFSQYEDSEQASHDNEEIATMILPHRPVPPTPDQSRRMEANRLEHNMGVIRQRYPYFSEAQVQAALQKMNSKEREARLKEVEIWRNGARRGEA</sequence>